<accession>A0AAD1M3C2</accession>
<dbReference type="EMBL" id="AP022314">
    <property type="protein sequence ID" value="BBU24757.1"/>
    <property type="molecule type" value="Genomic_DNA"/>
</dbReference>
<evidence type="ECO:0000313" key="2">
    <source>
        <dbReference type="Proteomes" id="UP000464624"/>
    </source>
</evidence>
<proteinExistence type="predicted"/>
<protein>
    <recommendedName>
        <fullName evidence="3">Phage integrase family protein</fullName>
    </recommendedName>
</protein>
<dbReference type="KEGG" id="mxe:MYXE_45470"/>
<evidence type="ECO:0008006" key="3">
    <source>
        <dbReference type="Google" id="ProtNLM"/>
    </source>
</evidence>
<dbReference type="Proteomes" id="UP000464624">
    <property type="component" value="Chromosome"/>
</dbReference>
<dbReference type="AlphaFoldDB" id="A0AAD1M3C2"/>
<sequence length="132" mass="14738">MTLRYATLASPTLRAAYDEAMGKMRRQFTLTPVGKPILPDKVGWLHSEMLKTRVAHGYCARHPAAGTCPYANICETCDNYVTAPEFRDALTSQLADIQALKADAATRGWTDEVARHDRVAHAVTDHLQRLER</sequence>
<evidence type="ECO:0000313" key="1">
    <source>
        <dbReference type="EMBL" id="BBU24757.1"/>
    </source>
</evidence>
<gene>
    <name evidence="1" type="ORF">MYXE_45470</name>
</gene>
<organism evidence="1 2">
    <name type="scientific">Mycobacterium xenopi</name>
    <dbReference type="NCBI Taxonomy" id="1789"/>
    <lineage>
        <taxon>Bacteria</taxon>
        <taxon>Bacillati</taxon>
        <taxon>Actinomycetota</taxon>
        <taxon>Actinomycetes</taxon>
        <taxon>Mycobacteriales</taxon>
        <taxon>Mycobacteriaceae</taxon>
        <taxon>Mycobacterium</taxon>
    </lineage>
</organism>
<reference evidence="1 2" key="1">
    <citation type="submission" date="2019-12" db="EMBL/GenBank/DDBJ databases">
        <title>Complete genome sequence of Mycolicibacterium xenopi str. JCM15661T.</title>
        <authorList>
            <person name="Yoshida M."/>
            <person name="Fukano H."/>
            <person name="Asakura T."/>
            <person name="Hoshino Y."/>
        </authorList>
    </citation>
    <scope>NUCLEOTIDE SEQUENCE [LARGE SCALE GENOMIC DNA]</scope>
    <source>
        <strain evidence="1 2">JCM 15661T</strain>
    </source>
</reference>
<name>A0AAD1M3C2_MYCXE</name>